<proteinExistence type="predicted"/>
<reference evidence="1 2" key="1">
    <citation type="submission" date="2012-08" db="EMBL/GenBank/DDBJ databases">
        <title>Whole genome shotgun sequence of Gordonia rhizosphera NBRC 16068.</title>
        <authorList>
            <person name="Takarada H."/>
            <person name="Isaki S."/>
            <person name="Hosoyama A."/>
            <person name="Tsuchikane K."/>
            <person name="Katsumata H."/>
            <person name="Baba S."/>
            <person name="Ohji S."/>
            <person name="Yamazaki S."/>
            <person name="Fujita N."/>
        </authorList>
    </citation>
    <scope>NUCLEOTIDE SEQUENCE [LARGE SCALE GENOMIC DNA]</scope>
    <source>
        <strain evidence="1 2">NBRC 16068</strain>
    </source>
</reference>
<organism evidence="1 2">
    <name type="scientific">Gordonia rhizosphera NBRC 16068</name>
    <dbReference type="NCBI Taxonomy" id="1108045"/>
    <lineage>
        <taxon>Bacteria</taxon>
        <taxon>Bacillati</taxon>
        <taxon>Actinomycetota</taxon>
        <taxon>Actinomycetes</taxon>
        <taxon>Mycobacteriales</taxon>
        <taxon>Gordoniaceae</taxon>
        <taxon>Gordonia</taxon>
    </lineage>
</organism>
<dbReference type="AlphaFoldDB" id="K6WFI0"/>
<evidence type="ECO:0000313" key="2">
    <source>
        <dbReference type="Proteomes" id="UP000008363"/>
    </source>
</evidence>
<comment type="caution">
    <text evidence="1">The sequence shown here is derived from an EMBL/GenBank/DDBJ whole genome shotgun (WGS) entry which is preliminary data.</text>
</comment>
<dbReference type="Proteomes" id="UP000008363">
    <property type="component" value="Unassembled WGS sequence"/>
</dbReference>
<dbReference type="EMBL" id="BAHC01000119">
    <property type="protein sequence ID" value="GAB90927.1"/>
    <property type="molecule type" value="Genomic_DNA"/>
</dbReference>
<keyword evidence="2" id="KW-1185">Reference proteome</keyword>
<evidence type="ECO:0000313" key="1">
    <source>
        <dbReference type="EMBL" id="GAB90927.1"/>
    </source>
</evidence>
<name>K6WFI0_9ACTN</name>
<accession>K6WFI0</accession>
<protein>
    <submittedName>
        <fullName evidence="1">Putative transposase</fullName>
    </submittedName>
</protein>
<gene>
    <name evidence="1" type="ORF">GORHZ_119_00560</name>
</gene>
<sequence length="86" mass="9317">MEPIQISEKRFTKSEVGYVLAVLRDTVVATDDGSMRVDELADILTADAWQTMSAGTGAKEGSRLFVGVAGHAWRARHRAVFGVDPP</sequence>